<dbReference type="InterPro" id="IPR014758">
    <property type="entry name" value="Met-tRNA_synth"/>
</dbReference>
<dbReference type="InterPro" id="IPR041872">
    <property type="entry name" value="Anticodon_Met"/>
</dbReference>
<dbReference type="InterPro" id="IPR033911">
    <property type="entry name" value="MetRS_core"/>
</dbReference>
<evidence type="ECO:0000256" key="9">
    <source>
        <dbReference type="ARBA" id="ARBA00068817"/>
    </source>
</evidence>
<evidence type="ECO:0000256" key="10">
    <source>
        <dbReference type="RuleBase" id="RU363039"/>
    </source>
</evidence>
<evidence type="ECO:0000259" key="12">
    <source>
        <dbReference type="Pfam" id="PF19303"/>
    </source>
</evidence>
<dbReference type="Gene3D" id="2.170.220.10">
    <property type="match status" value="1"/>
</dbReference>
<dbReference type="PANTHER" id="PTHR43326">
    <property type="entry name" value="METHIONYL-TRNA SYNTHETASE"/>
    <property type="match status" value="1"/>
</dbReference>
<dbReference type="NCBIfam" id="TIGR00398">
    <property type="entry name" value="metG"/>
    <property type="match status" value="1"/>
</dbReference>
<evidence type="ECO:0000256" key="6">
    <source>
        <dbReference type="ARBA" id="ARBA00022917"/>
    </source>
</evidence>
<keyword evidence="3 10" id="KW-0436">Ligase</keyword>
<keyword evidence="5 10" id="KW-0067">ATP-binding</keyword>
<gene>
    <name evidence="13" type="ORF">AGERDE_LOCUS2943</name>
</gene>
<feature type="domain" description="Methionyl-tRNA synthetase anticodon-binding" evidence="12">
    <location>
        <begin position="432"/>
        <end position="535"/>
    </location>
</feature>
<comment type="caution">
    <text evidence="13">The sequence shown here is derived from an EMBL/GenBank/DDBJ whole genome shotgun (WGS) entry which is preliminary data.</text>
</comment>
<dbReference type="SUPFAM" id="SSF52374">
    <property type="entry name" value="Nucleotidylyl transferase"/>
    <property type="match status" value="1"/>
</dbReference>
<comment type="similarity">
    <text evidence="1 10">Belongs to the class-I aminoacyl-tRNA synthetase family.</text>
</comment>
<keyword evidence="6 10" id="KW-0648">Protein biosynthesis</keyword>
<dbReference type="EMBL" id="CAJVPL010000262">
    <property type="protein sequence ID" value="CAG8475199.1"/>
    <property type="molecule type" value="Genomic_DNA"/>
</dbReference>
<evidence type="ECO:0000256" key="4">
    <source>
        <dbReference type="ARBA" id="ARBA00022741"/>
    </source>
</evidence>
<evidence type="ECO:0000256" key="8">
    <source>
        <dbReference type="ARBA" id="ARBA00047364"/>
    </source>
</evidence>
<dbReference type="Pfam" id="PF09334">
    <property type="entry name" value="tRNA-synt_1g"/>
    <property type="match status" value="1"/>
</dbReference>
<proteinExistence type="inferred from homology"/>
<dbReference type="Pfam" id="PF19303">
    <property type="entry name" value="Anticodon_3"/>
    <property type="match status" value="1"/>
</dbReference>
<dbReference type="GO" id="GO:0005524">
    <property type="term" value="F:ATP binding"/>
    <property type="evidence" value="ECO:0007669"/>
    <property type="project" value="UniProtKB-KW"/>
</dbReference>
<reference evidence="13" key="1">
    <citation type="submission" date="2021-06" db="EMBL/GenBank/DDBJ databases">
        <authorList>
            <person name="Kallberg Y."/>
            <person name="Tangrot J."/>
            <person name="Rosling A."/>
        </authorList>
    </citation>
    <scope>NUCLEOTIDE SEQUENCE</scope>
    <source>
        <strain evidence="13">MT106</strain>
    </source>
</reference>
<organism evidence="13 14">
    <name type="scientific">Ambispora gerdemannii</name>
    <dbReference type="NCBI Taxonomy" id="144530"/>
    <lineage>
        <taxon>Eukaryota</taxon>
        <taxon>Fungi</taxon>
        <taxon>Fungi incertae sedis</taxon>
        <taxon>Mucoromycota</taxon>
        <taxon>Glomeromycotina</taxon>
        <taxon>Glomeromycetes</taxon>
        <taxon>Archaeosporales</taxon>
        <taxon>Ambisporaceae</taxon>
        <taxon>Ambispora</taxon>
    </lineage>
</organism>
<dbReference type="InterPro" id="IPR015413">
    <property type="entry name" value="Methionyl/Leucyl_tRNA_Synth"/>
</dbReference>
<evidence type="ECO:0000256" key="1">
    <source>
        <dbReference type="ARBA" id="ARBA00005594"/>
    </source>
</evidence>
<keyword evidence="14" id="KW-1185">Reference proteome</keyword>
<feature type="domain" description="Methionyl/Leucyl tRNA synthetase" evidence="11">
    <location>
        <begin position="48"/>
        <end position="411"/>
    </location>
</feature>
<protein>
    <recommendedName>
        <fullName evidence="9">Probable methionine--tRNA ligase, mitochondrial</fullName>
        <ecNumber evidence="2">6.1.1.10</ecNumber>
    </recommendedName>
</protein>
<evidence type="ECO:0000256" key="7">
    <source>
        <dbReference type="ARBA" id="ARBA00023146"/>
    </source>
</evidence>
<dbReference type="FunFam" id="2.170.220.10:FF:000001">
    <property type="entry name" value="methionine--tRNA ligase, mitochondrial"/>
    <property type="match status" value="1"/>
</dbReference>
<dbReference type="PRINTS" id="PR01041">
    <property type="entry name" value="TRNASYNTHMET"/>
</dbReference>
<keyword evidence="4 10" id="KW-0547">Nucleotide-binding</keyword>
<dbReference type="AlphaFoldDB" id="A0A9N8W7V2"/>
<evidence type="ECO:0000313" key="13">
    <source>
        <dbReference type="EMBL" id="CAG8475199.1"/>
    </source>
</evidence>
<keyword evidence="7 10" id="KW-0030">Aminoacyl-tRNA synthetase</keyword>
<sequence>MGIKKLHISLYTIITRKTAESLVVNKSQFNYLIRQTRNFTAKLPEKPIYISTPIFYVNAKPHIGHLYSVVLADSIKRYHELKGHNVILSTGTDEHGLKIQQAASTNLKSPQEFCDEDLFNRANIGYSKFIRTTDERHKEAVQVFWDRLIAGQYVYKDIHEGWYSVSDEAFYPATQIKKFTDPSSGEDYMVSIESEQRVIWMKEENYKFRLSILRDKLLQWLEEKPSVIVPEFRINEVKGWLESGLTDLSISRASSRVDWGISVPGDPEQTIYVWLDALINYLTVTGFPWVNDTRDTMLSNGWPADLHIVGKDILRFHAVYWPAFLIAANIPLPRKILAHSHWTMGKQKMSKSRGNVVDPFQVLDLYGVDAMRYYLMRDGGISDDGDYSEDWIQERYRKELAGQLGNLLLRCTSAAVNPSQHIPQKPAKSTSEDIILHQKLIELPELIDQCYKEFHFRKALDLISDTLAEANKYISDNQPWILVKDPGQAERLNNVLYYALESMRIIGILLQPIMPEKMTQLLNKLGVLEDERKWDAAIFGKGWPNQNDLSRRLGTLEKVLFPPLKKQY</sequence>
<evidence type="ECO:0000259" key="11">
    <source>
        <dbReference type="Pfam" id="PF09334"/>
    </source>
</evidence>
<evidence type="ECO:0000256" key="3">
    <source>
        <dbReference type="ARBA" id="ARBA00022598"/>
    </source>
</evidence>
<dbReference type="Gene3D" id="1.10.730.10">
    <property type="entry name" value="Isoleucyl-tRNA Synthetase, Domain 1"/>
    <property type="match status" value="1"/>
</dbReference>
<dbReference type="GO" id="GO:0004825">
    <property type="term" value="F:methionine-tRNA ligase activity"/>
    <property type="evidence" value="ECO:0007669"/>
    <property type="project" value="UniProtKB-EC"/>
</dbReference>
<accession>A0A9N8W7V2</accession>
<name>A0A9N8W7V2_9GLOM</name>
<dbReference type="Proteomes" id="UP000789831">
    <property type="component" value="Unassembled WGS sequence"/>
</dbReference>
<dbReference type="Gene3D" id="3.40.50.620">
    <property type="entry name" value="HUPs"/>
    <property type="match status" value="1"/>
</dbReference>
<dbReference type="PANTHER" id="PTHR43326:SF1">
    <property type="entry name" value="METHIONINE--TRNA LIGASE, MITOCHONDRIAL"/>
    <property type="match status" value="1"/>
</dbReference>
<evidence type="ECO:0000313" key="14">
    <source>
        <dbReference type="Proteomes" id="UP000789831"/>
    </source>
</evidence>
<evidence type="ECO:0000256" key="5">
    <source>
        <dbReference type="ARBA" id="ARBA00022840"/>
    </source>
</evidence>
<dbReference type="CDD" id="cd07957">
    <property type="entry name" value="Anticodon_Ia_Met"/>
    <property type="match status" value="1"/>
</dbReference>
<dbReference type="GO" id="GO:0005739">
    <property type="term" value="C:mitochondrion"/>
    <property type="evidence" value="ECO:0007669"/>
    <property type="project" value="UniProtKB-ARBA"/>
</dbReference>
<dbReference type="EC" id="6.1.1.10" evidence="2"/>
<comment type="catalytic activity">
    <reaction evidence="8">
        <text>tRNA(Met) + L-methionine + ATP = L-methionyl-tRNA(Met) + AMP + diphosphate</text>
        <dbReference type="Rhea" id="RHEA:13481"/>
        <dbReference type="Rhea" id="RHEA-COMP:9667"/>
        <dbReference type="Rhea" id="RHEA-COMP:9698"/>
        <dbReference type="ChEBI" id="CHEBI:30616"/>
        <dbReference type="ChEBI" id="CHEBI:33019"/>
        <dbReference type="ChEBI" id="CHEBI:57844"/>
        <dbReference type="ChEBI" id="CHEBI:78442"/>
        <dbReference type="ChEBI" id="CHEBI:78530"/>
        <dbReference type="ChEBI" id="CHEBI:456215"/>
        <dbReference type="EC" id="6.1.1.10"/>
    </reaction>
</comment>
<dbReference type="InterPro" id="IPR023457">
    <property type="entry name" value="Met-tRNA_synth_2"/>
</dbReference>
<dbReference type="OrthoDB" id="24670at2759"/>
<dbReference type="CDD" id="cd00814">
    <property type="entry name" value="MetRS_core"/>
    <property type="match status" value="1"/>
</dbReference>
<dbReference type="SUPFAM" id="SSF47323">
    <property type="entry name" value="Anticodon-binding domain of a subclass of class I aminoacyl-tRNA synthetases"/>
    <property type="match status" value="1"/>
</dbReference>
<evidence type="ECO:0000256" key="2">
    <source>
        <dbReference type="ARBA" id="ARBA00012838"/>
    </source>
</evidence>
<dbReference type="InterPro" id="IPR014729">
    <property type="entry name" value="Rossmann-like_a/b/a_fold"/>
</dbReference>
<dbReference type="InterPro" id="IPR009080">
    <property type="entry name" value="tRNAsynth_Ia_anticodon-bd"/>
</dbReference>
<dbReference type="GO" id="GO:0006431">
    <property type="term" value="P:methionyl-tRNA aminoacylation"/>
    <property type="evidence" value="ECO:0007669"/>
    <property type="project" value="InterPro"/>
</dbReference>